<protein>
    <submittedName>
        <fullName evidence="1">HEAT repeat</fullName>
    </submittedName>
</protein>
<evidence type="ECO:0000313" key="2">
    <source>
        <dbReference type="Proteomes" id="UP001144110"/>
    </source>
</evidence>
<gene>
    <name evidence="1" type="ORF">OD816_001215</name>
</gene>
<dbReference type="Pfam" id="PF13646">
    <property type="entry name" value="HEAT_2"/>
    <property type="match status" value="1"/>
</dbReference>
<comment type="caution">
    <text evidence="1">The sequence shown here is derived from an EMBL/GenBank/DDBJ whole genome shotgun (WGS) entry which is preliminary data.</text>
</comment>
<dbReference type="SUPFAM" id="SSF48371">
    <property type="entry name" value="ARM repeat"/>
    <property type="match status" value="1"/>
</dbReference>
<dbReference type="PANTHER" id="PTHR12697:SF5">
    <property type="entry name" value="DEOXYHYPUSINE HYDROXYLASE"/>
    <property type="match status" value="1"/>
</dbReference>
<organism evidence="1 2">
    <name type="scientific">Candidatus Thermodesulfobacterium syntrophicum</name>
    <dbReference type="NCBI Taxonomy" id="3060442"/>
    <lineage>
        <taxon>Bacteria</taxon>
        <taxon>Pseudomonadati</taxon>
        <taxon>Thermodesulfobacteriota</taxon>
        <taxon>Thermodesulfobacteria</taxon>
        <taxon>Thermodesulfobacteriales</taxon>
        <taxon>Thermodesulfobacteriaceae</taxon>
        <taxon>Thermodesulfobacterium</taxon>
    </lineage>
</organism>
<dbReference type="AlphaFoldDB" id="A0AAE3P538"/>
<dbReference type="Proteomes" id="UP001144110">
    <property type="component" value="Unassembled WGS sequence"/>
</dbReference>
<name>A0AAE3P538_9BACT</name>
<dbReference type="InterPro" id="IPR016024">
    <property type="entry name" value="ARM-type_fold"/>
</dbReference>
<evidence type="ECO:0000313" key="1">
    <source>
        <dbReference type="EMBL" id="MDF2953970.1"/>
    </source>
</evidence>
<dbReference type="GO" id="GO:0016491">
    <property type="term" value="F:oxidoreductase activity"/>
    <property type="evidence" value="ECO:0007669"/>
    <property type="project" value="TreeGrafter"/>
</dbReference>
<accession>A0AAE3P538</accession>
<dbReference type="Gene3D" id="1.25.10.10">
    <property type="entry name" value="Leucine-rich Repeat Variant"/>
    <property type="match status" value="1"/>
</dbReference>
<dbReference type="EMBL" id="JAPHEG010000005">
    <property type="protein sequence ID" value="MDF2953970.1"/>
    <property type="molecule type" value="Genomic_DNA"/>
</dbReference>
<dbReference type="PANTHER" id="PTHR12697">
    <property type="entry name" value="PBS LYASE HEAT-LIKE PROTEIN"/>
    <property type="match status" value="1"/>
</dbReference>
<sequence length="297" mass="33826">MDSVEELRKKLNHPDEAERIYTVHDIMDNNITELLPDLVEKLVTDESIAVKDAIVEALKNMNISSIYERLFELFSSPDAYLRNAAVEIFASSSDKEGAVAFLASKLDHSNKEVRKLILDSLVGLGTPSALMAIRASLYDSSKNVQITAVEYLGKLRDKESLPELIELFKKDPEPMLRVSILHALREIKEGFKVKDIIKMVLPEKKVTEENIIFLPELMKLVADLGEKDDIIYLLEIVKYDPAYAYDLIDFLIKICQRFPELKKLEQIHNIYQYIKDDPTIEEGLKTYLGEGCFNGGN</sequence>
<dbReference type="InterPro" id="IPR011989">
    <property type="entry name" value="ARM-like"/>
</dbReference>
<reference evidence="1" key="1">
    <citation type="submission" date="2022-11" db="EMBL/GenBank/DDBJ databases">
        <title>Candidatus Alkanophaga archaea from heated hydrothermal vent sediment oxidize petroleum alkanes.</title>
        <authorList>
            <person name="Zehnle H."/>
            <person name="Laso-Perez R."/>
            <person name="Lipp J."/>
            <person name="Teske A."/>
            <person name="Wegener G."/>
        </authorList>
    </citation>
    <scope>NUCLEOTIDE SEQUENCE</scope>
    <source>
        <strain evidence="1">MCA70</strain>
    </source>
</reference>
<proteinExistence type="predicted"/>